<protein>
    <submittedName>
        <fullName evidence="2">Uncharacterized protein</fullName>
    </submittedName>
</protein>
<dbReference type="EMBL" id="LLYW01000008">
    <property type="protein sequence ID" value="KUH34251.1"/>
    <property type="molecule type" value="Genomic_DNA"/>
</dbReference>
<proteinExistence type="predicted"/>
<name>A0A100XZ74_9EURY</name>
<evidence type="ECO:0000256" key="1">
    <source>
        <dbReference type="SAM" id="Phobius"/>
    </source>
</evidence>
<dbReference type="Proteomes" id="UP000053462">
    <property type="component" value="Unassembled WGS sequence"/>
</dbReference>
<comment type="caution">
    <text evidence="2">The sequence shown here is derived from an EMBL/GenBank/DDBJ whole genome shotgun (WGS) entry which is preliminary data.</text>
</comment>
<keyword evidence="1" id="KW-0472">Membrane</keyword>
<dbReference type="RefSeq" id="WP_058938226.1">
    <property type="nucleotide sequence ID" value="NZ_LLYW01000008.1"/>
</dbReference>
<feature type="transmembrane region" description="Helical" evidence="1">
    <location>
        <begin position="60"/>
        <end position="78"/>
    </location>
</feature>
<keyword evidence="1" id="KW-0812">Transmembrane</keyword>
<evidence type="ECO:0000313" key="3">
    <source>
        <dbReference type="Proteomes" id="UP000053462"/>
    </source>
</evidence>
<feature type="transmembrane region" description="Helical" evidence="1">
    <location>
        <begin position="15"/>
        <end position="40"/>
    </location>
</feature>
<dbReference type="OrthoDB" id="101771at2157"/>
<dbReference type="STRING" id="227598.APY94_02965"/>
<evidence type="ECO:0000313" key="2">
    <source>
        <dbReference type="EMBL" id="KUH34251.1"/>
    </source>
</evidence>
<organism evidence="2 3">
    <name type="scientific">Thermococcus celericrescens</name>
    <dbReference type="NCBI Taxonomy" id="227598"/>
    <lineage>
        <taxon>Archaea</taxon>
        <taxon>Methanobacteriati</taxon>
        <taxon>Methanobacteriota</taxon>
        <taxon>Thermococci</taxon>
        <taxon>Thermococcales</taxon>
        <taxon>Thermococcaceae</taxon>
        <taxon>Thermococcus</taxon>
    </lineage>
</organism>
<dbReference type="AlphaFoldDB" id="A0A100XZ74"/>
<keyword evidence="1" id="KW-1133">Transmembrane helix</keyword>
<reference evidence="2 3" key="1">
    <citation type="submission" date="2015-10" db="EMBL/GenBank/DDBJ databases">
        <title>Draft genome sequence of Thermococcus celericrescens strain DSM 17994.</title>
        <authorList>
            <person name="Hong S.-J."/>
            <person name="Park C.-E."/>
            <person name="Shin J.-H."/>
        </authorList>
    </citation>
    <scope>NUCLEOTIDE SEQUENCE [LARGE SCALE GENOMIC DNA]</scope>
    <source>
        <strain evidence="2 3">DSM 17994</strain>
    </source>
</reference>
<accession>A0A100XZ74</accession>
<sequence>MALAKLYLFDDKRSILHAVLGFFSAFLLGWSLLVLVIFTAYEVRENENPTATLGDVVEFLIGYVYGLAFLVWLALGFYI</sequence>
<gene>
    <name evidence="2" type="ORF">APY94_02965</name>
</gene>
<keyword evidence="3" id="KW-1185">Reference proteome</keyword>